<gene>
    <name evidence="2" type="ORF">HUT08_23880</name>
</gene>
<evidence type="ECO:0000256" key="1">
    <source>
        <dbReference type="SAM" id="Phobius"/>
    </source>
</evidence>
<proteinExistence type="predicted"/>
<keyword evidence="1" id="KW-0472">Membrane</keyword>
<keyword evidence="3" id="KW-1185">Reference proteome</keyword>
<accession>A0A7H8NCC4</accession>
<keyword evidence="1" id="KW-1133">Transmembrane helix</keyword>
<dbReference type="Proteomes" id="UP000509303">
    <property type="component" value="Chromosome"/>
</dbReference>
<evidence type="ECO:0000313" key="3">
    <source>
        <dbReference type="Proteomes" id="UP000509303"/>
    </source>
</evidence>
<feature type="transmembrane region" description="Helical" evidence="1">
    <location>
        <begin position="130"/>
        <end position="153"/>
    </location>
</feature>
<dbReference type="EMBL" id="CP054929">
    <property type="protein sequence ID" value="QKW52064.1"/>
    <property type="molecule type" value="Genomic_DNA"/>
</dbReference>
<organism evidence="2 3">
    <name type="scientific">Streptomyces buecherae</name>
    <dbReference type="NCBI Taxonomy" id="2763006"/>
    <lineage>
        <taxon>Bacteria</taxon>
        <taxon>Bacillati</taxon>
        <taxon>Actinomycetota</taxon>
        <taxon>Actinomycetes</taxon>
        <taxon>Kitasatosporales</taxon>
        <taxon>Streptomycetaceae</taxon>
        <taxon>Streptomyces</taxon>
    </lineage>
</organism>
<name>A0A7H8NCC4_9ACTN</name>
<reference evidence="2 3" key="1">
    <citation type="submission" date="2020-06" db="EMBL/GenBank/DDBJ databases">
        <title>Genome mining for natural products.</title>
        <authorList>
            <person name="Zhang B."/>
            <person name="Shi J."/>
            <person name="Ge H."/>
        </authorList>
    </citation>
    <scope>NUCLEOTIDE SEQUENCE [LARGE SCALE GENOMIC DNA]</scope>
    <source>
        <strain evidence="2 3">NA00687</strain>
    </source>
</reference>
<protein>
    <submittedName>
        <fullName evidence="2">DUF3592 domain-containing protein</fullName>
    </submittedName>
</protein>
<keyword evidence="1" id="KW-0812">Transmembrane</keyword>
<dbReference type="AlphaFoldDB" id="A0A7H8NCC4"/>
<evidence type="ECO:0000313" key="2">
    <source>
        <dbReference type="EMBL" id="QKW52064.1"/>
    </source>
</evidence>
<sequence length="155" mass="17025">MSAAALSGGICWWLKKYQKEEADRFRAHGIYATGTVVRHHTRSVVTDTESQRRADVWFPVVEFRDREGNEVRFVSTLMAYSFDAVPVNALVTVVYLPETPQEAEMVEALGNPSAGQIDGSGQFISSSGGYCGLFFGLFIFLSVICVMAVSMIASL</sequence>
<dbReference type="RefSeq" id="WP_176163770.1">
    <property type="nucleotide sequence ID" value="NZ_CP054929.1"/>
</dbReference>